<feature type="region of interest" description="Disordered" evidence="1">
    <location>
        <begin position="1"/>
        <end position="40"/>
    </location>
</feature>
<name>A0A6A7ASR5_9PLEO</name>
<reference evidence="2" key="1">
    <citation type="submission" date="2020-01" db="EMBL/GenBank/DDBJ databases">
        <authorList>
            <consortium name="DOE Joint Genome Institute"/>
            <person name="Haridas S."/>
            <person name="Albert R."/>
            <person name="Binder M."/>
            <person name="Bloem J."/>
            <person name="Labutti K."/>
            <person name="Salamov A."/>
            <person name="Andreopoulos B."/>
            <person name="Baker S.E."/>
            <person name="Barry K."/>
            <person name="Bills G."/>
            <person name="Bluhm B.H."/>
            <person name="Cannon C."/>
            <person name="Castanera R."/>
            <person name="Culley D.E."/>
            <person name="Daum C."/>
            <person name="Ezra D."/>
            <person name="Gonzalez J.B."/>
            <person name="Henrissat B."/>
            <person name="Kuo A."/>
            <person name="Liang C."/>
            <person name="Lipzen A."/>
            <person name="Lutzoni F."/>
            <person name="Magnuson J."/>
            <person name="Mondo S."/>
            <person name="Nolan M."/>
            <person name="Ohm R."/>
            <person name="Pangilinan J."/>
            <person name="Park H.-J."/>
            <person name="Ramirez L."/>
            <person name="Alfaro M."/>
            <person name="Sun H."/>
            <person name="Tritt A."/>
            <person name="Yoshinaga Y."/>
            <person name="Zwiers L.-H."/>
            <person name="Turgeon B.G."/>
            <person name="Goodwin S.B."/>
            <person name="Spatafora J.W."/>
            <person name="Crous P.W."/>
            <person name="Grigoriev I.V."/>
        </authorList>
    </citation>
    <scope>NUCLEOTIDE SEQUENCE</scope>
    <source>
        <strain evidence="2">IPT5</strain>
    </source>
</reference>
<dbReference type="Proteomes" id="UP000799423">
    <property type="component" value="Unassembled WGS sequence"/>
</dbReference>
<keyword evidence="3" id="KW-1185">Reference proteome</keyword>
<evidence type="ECO:0000313" key="2">
    <source>
        <dbReference type="EMBL" id="KAF2845145.1"/>
    </source>
</evidence>
<proteinExistence type="predicted"/>
<dbReference type="EMBL" id="MU006353">
    <property type="protein sequence ID" value="KAF2845145.1"/>
    <property type="molecule type" value="Genomic_DNA"/>
</dbReference>
<dbReference type="OrthoDB" id="4966at2759"/>
<gene>
    <name evidence="2" type="ORF">T440DRAFT_472884</name>
</gene>
<protein>
    <submittedName>
        <fullName evidence="2">Uncharacterized protein</fullName>
    </submittedName>
</protein>
<dbReference type="AlphaFoldDB" id="A0A6A7ASR5"/>
<accession>A0A6A7ASR5</accession>
<evidence type="ECO:0000256" key="1">
    <source>
        <dbReference type="SAM" id="MobiDB-lite"/>
    </source>
</evidence>
<sequence length="439" mass="50234">MHPPPDPMQIDSPPKGRKKRAASDVFSTIPPPNQSPPTMSNTPVILRHHTHRKRNIAASIWGPDIPPTPTIPPLTPTTPNNTPPPPRFNIYKALLRHPNLFFQFALRLPYPTITALYAIDKEFHYRLNKFSVSLLHDYAKYHAPLSSYIFSWRLYPQLCISDPMLRPMDGRAWLARDVPGFKWIGMVLWRQKVVRSVLTLLGLEGLRVPSGAYQAVMKFWCLMEMQTVRLRKSFLRDRGIWTDADLWCVQLFVVKLDMRFADTVLGNGACGLSHLLLTQRSLVPLWKVLRGKLVLDYEDVTEMVVRTYLSTDLDTDAQGWLDDETETGVPMAEWGLLSKEGWEAGGRKMESVVDMVIVESIERGLNIQQHYLDFVLYGFVDPETGRNLPVPRLWRVDKEVTMPKEGWPSKETREQLISDLDQLCETGRDEEKGAMDTSG</sequence>
<evidence type="ECO:0000313" key="3">
    <source>
        <dbReference type="Proteomes" id="UP000799423"/>
    </source>
</evidence>
<organism evidence="2 3">
    <name type="scientific">Plenodomus tracheiphilus IPT5</name>
    <dbReference type="NCBI Taxonomy" id="1408161"/>
    <lineage>
        <taxon>Eukaryota</taxon>
        <taxon>Fungi</taxon>
        <taxon>Dikarya</taxon>
        <taxon>Ascomycota</taxon>
        <taxon>Pezizomycotina</taxon>
        <taxon>Dothideomycetes</taxon>
        <taxon>Pleosporomycetidae</taxon>
        <taxon>Pleosporales</taxon>
        <taxon>Pleosporineae</taxon>
        <taxon>Leptosphaeriaceae</taxon>
        <taxon>Plenodomus</taxon>
    </lineage>
</organism>